<proteinExistence type="predicted"/>
<organism evidence="1 2">
    <name type="scientific">Penicillium solitum</name>
    <dbReference type="NCBI Taxonomy" id="60172"/>
    <lineage>
        <taxon>Eukaryota</taxon>
        <taxon>Fungi</taxon>
        <taxon>Dikarya</taxon>
        <taxon>Ascomycota</taxon>
        <taxon>Pezizomycotina</taxon>
        <taxon>Eurotiomycetes</taxon>
        <taxon>Eurotiomycetidae</taxon>
        <taxon>Eurotiales</taxon>
        <taxon>Aspergillaceae</taxon>
        <taxon>Penicillium</taxon>
    </lineage>
</organism>
<dbReference type="InterPro" id="IPR011032">
    <property type="entry name" value="GroES-like_sf"/>
</dbReference>
<dbReference type="SUPFAM" id="SSF50129">
    <property type="entry name" value="GroES-like"/>
    <property type="match status" value="1"/>
</dbReference>
<name>A0A1V6RIY1_9EURO</name>
<dbReference type="STRING" id="60172.A0A1V6RIY1"/>
<dbReference type="Gene3D" id="3.90.180.10">
    <property type="entry name" value="Medium-chain alcohol dehydrogenases, catalytic domain"/>
    <property type="match status" value="1"/>
</dbReference>
<dbReference type="AlphaFoldDB" id="A0A1V6RIY1"/>
<evidence type="ECO:0000313" key="2">
    <source>
        <dbReference type="Proteomes" id="UP000191612"/>
    </source>
</evidence>
<dbReference type="PANTHER" id="PTHR45033">
    <property type="match status" value="1"/>
</dbReference>
<accession>A0A1V6RIY1</accession>
<sequence length="62" mass="7040">MSPSTMKQWVVEDKEHGFDGLVYKDAAVPKVGENEDLVKLHAASLNYRDLIIPKSYHDGPWL</sequence>
<keyword evidence="2" id="KW-1185">Reference proteome</keyword>
<dbReference type="Proteomes" id="UP000191612">
    <property type="component" value="Unassembled WGS sequence"/>
</dbReference>
<gene>
    <name evidence="1" type="ORF">PENSOL_c003G10012</name>
</gene>
<dbReference type="EMBL" id="MDYO01000003">
    <property type="protein sequence ID" value="OQE01767.1"/>
    <property type="molecule type" value="Genomic_DNA"/>
</dbReference>
<dbReference type="InterPro" id="IPR052711">
    <property type="entry name" value="Zinc_ADH-like"/>
</dbReference>
<reference evidence="2" key="1">
    <citation type="journal article" date="2017" name="Nat. Microbiol.">
        <title>Global analysis of biosynthetic gene clusters reveals vast potential of secondary metabolite production in Penicillium species.</title>
        <authorList>
            <person name="Nielsen J.C."/>
            <person name="Grijseels S."/>
            <person name="Prigent S."/>
            <person name="Ji B."/>
            <person name="Dainat J."/>
            <person name="Nielsen K.F."/>
            <person name="Frisvad J.C."/>
            <person name="Workman M."/>
            <person name="Nielsen J."/>
        </authorList>
    </citation>
    <scope>NUCLEOTIDE SEQUENCE [LARGE SCALE GENOMIC DNA]</scope>
    <source>
        <strain evidence="2">IBT 29525</strain>
    </source>
</reference>
<evidence type="ECO:0000313" key="1">
    <source>
        <dbReference type="EMBL" id="OQE01767.1"/>
    </source>
</evidence>
<comment type="caution">
    <text evidence="1">The sequence shown here is derived from an EMBL/GenBank/DDBJ whole genome shotgun (WGS) entry which is preliminary data.</text>
</comment>
<dbReference type="PANTHER" id="PTHR45033:SF2">
    <property type="entry name" value="ZINC-TYPE ALCOHOL DEHYDROGENASE-LIKE PROTEIN C1773.06C"/>
    <property type="match status" value="1"/>
</dbReference>
<protein>
    <submittedName>
        <fullName evidence="1">Uncharacterized protein</fullName>
    </submittedName>
</protein>